<keyword evidence="3 6" id="KW-0812">Transmembrane</keyword>
<evidence type="ECO:0000256" key="1">
    <source>
        <dbReference type="ARBA" id="ARBA00004651"/>
    </source>
</evidence>
<dbReference type="InterPro" id="IPR051542">
    <property type="entry name" value="Hydrogenase_cytochrome"/>
</dbReference>
<evidence type="ECO:0000256" key="4">
    <source>
        <dbReference type="ARBA" id="ARBA00022989"/>
    </source>
</evidence>
<accession>A0A2A4YUN6</accession>
<feature type="transmembrane region" description="Helical" evidence="6">
    <location>
        <begin position="132"/>
        <end position="152"/>
    </location>
</feature>
<dbReference type="GO" id="GO:0009055">
    <property type="term" value="F:electron transfer activity"/>
    <property type="evidence" value="ECO:0007669"/>
    <property type="project" value="InterPro"/>
</dbReference>
<keyword evidence="5 6" id="KW-0472">Membrane</keyword>
<feature type="transmembrane region" description="Helical" evidence="6">
    <location>
        <begin position="92"/>
        <end position="112"/>
    </location>
</feature>
<gene>
    <name evidence="8" type="ORF">COB13_14025</name>
</gene>
<reference evidence="8" key="2">
    <citation type="journal article" date="2018" name="ISME J.">
        <title>A dynamic microbial community with high functional redundancy inhabits the cold, oxic subseafloor aquifer.</title>
        <authorList>
            <person name="Tully B.J."/>
            <person name="Wheat C.G."/>
            <person name="Glazer B.T."/>
            <person name="Huber J.A."/>
        </authorList>
    </citation>
    <scope>NUCLEOTIDE SEQUENCE</scope>
    <source>
        <strain evidence="8">NORP83</strain>
    </source>
</reference>
<dbReference type="GO" id="GO:0005886">
    <property type="term" value="C:plasma membrane"/>
    <property type="evidence" value="ECO:0007669"/>
    <property type="project" value="UniProtKB-SubCell"/>
</dbReference>
<evidence type="ECO:0000256" key="5">
    <source>
        <dbReference type="ARBA" id="ARBA00023136"/>
    </source>
</evidence>
<evidence type="ECO:0000256" key="3">
    <source>
        <dbReference type="ARBA" id="ARBA00022692"/>
    </source>
</evidence>
<protein>
    <submittedName>
        <fullName evidence="8">Cytochrome B</fullName>
    </submittedName>
</protein>
<keyword evidence="2" id="KW-1003">Cell membrane</keyword>
<dbReference type="PANTHER" id="PTHR30485:SF2">
    <property type="entry name" value="BLL0597 PROTEIN"/>
    <property type="match status" value="1"/>
</dbReference>
<evidence type="ECO:0000259" key="7">
    <source>
        <dbReference type="Pfam" id="PF01292"/>
    </source>
</evidence>
<dbReference type="GO" id="GO:0020037">
    <property type="term" value="F:heme binding"/>
    <property type="evidence" value="ECO:0007669"/>
    <property type="project" value="TreeGrafter"/>
</dbReference>
<dbReference type="AlphaFoldDB" id="A0A2A4YUN6"/>
<dbReference type="Gene3D" id="1.20.950.20">
    <property type="entry name" value="Transmembrane di-heme cytochromes, Chain C"/>
    <property type="match status" value="1"/>
</dbReference>
<dbReference type="SUPFAM" id="SSF81342">
    <property type="entry name" value="Transmembrane di-heme cytochromes"/>
    <property type="match status" value="1"/>
</dbReference>
<dbReference type="InterPro" id="IPR016174">
    <property type="entry name" value="Di-haem_cyt_TM"/>
</dbReference>
<dbReference type="InterPro" id="IPR011577">
    <property type="entry name" value="Cyt_b561_bac/Ni-Hgenase"/>
</dbReference>
<feature type="transmembrane region" description="Helical" evidence="6">
    <location>
        <begin position="12"/>
        <end position="30"/>
    </location>
</feature>
<proteinExistence type="predicted"/>
<evidence type="ECO:0000256" key="2">
    <source>
        <dbReference type="ARBA" id="ARBA00022475"/>
    </source>
</evidence>
<evidence type="ECO:0000313" key="8">
    <source>
        <dbReference type="EMBL" id="PCI98340.1"/>
    </source>
</evidence>
<comment type="subcellular location">
    <subcellularLocation>
        <location evidence="1">Cell membrane</location>
        <topology evidence="1">Multi-pass membrane protein</topology>
    </subcellularLocation>
</comment>
<feature type="domain" description="Cytochrome b561 bacterial/Ni-hydrogenase" evidence="7">
    <location>
        <begin position="4"/>
        <end position="165"/>
    </location>
</feature>
<dbReference type="EMBL" id="NVUS01000022">
    <property type="protein sequence ID" value="PCI98340.1"/>
    <property type="molecule type" value="Genomic_DNA"/>
</dbReference>
<organism evidence="8">
    <name type="scientific">OCS116 cluster bacterium</name>
    <dbReference type="NCBI Taxonomy" id="2030921"/>
    <lineage>
        <taxon>Bacteria</taxon>
        <taxon>Pseudomonadati</taxon>
        <taxon>Pseudomonadota</taxon>
        <taxon>Alphaproteobacteria</taxon>
        <taxon>OCS116 cluster</taxon>
    </lineage>
</organism>
<feature type="transmembrane region" description="Helical" evidence="6">
    <location>
        <begin position="36"/>
        <end position="54"/>
    </location>
</feature>
<keyword evidence="4 6" id="KW-1133">Transmembrane helix</keyword>
<comment type="caution">
    <text evidence="8">The sequence shown here is derived from an EMBL/GenBank/DDBJ whole genome shotgun (WGS) entry which is preliminary data.</text>
</comment>
<sequence length="176" mass="19264">MVKVWDPMVRIFHWGLVLSFVVAWLSAESIDNLHHWAGYAAGGLIGFRLVWGLIGPRYARFTQFVKGPGTIAAFILAMLGGKERRYLGHNPAGGAMILTLLVSLGTTAATGWMMTLAQYAKADWVESLHEGAANLTLILVLAHIAGVLWVSWHHKENLAKSMVDGQKRAAENDDVS</sequence>
<dbReference type="GO" id="GO:0022904">
    <property type="term" value="P:respiratory electron transport chain"/>
    <property type="evidence" value="ECO:0007669"/>
    <property type="project" value="InterPro"/>
</dbReference>
<name>A0A2A4YUN6_9PROT</name>
<evidence type="ECO:0000256" key="6">
    <source>
        <dbReference type="SAM" id="Phobius"/>
    </source>
</evidence>
<dbReference type="PANTHER" id="PTHR30485">
    <property type="entry name" value="NI/FE-HYDROGENASE 1 B-TYPE CYTOCHROME SUBUNIT"/>
    <property type="match status" value="1"/>
</dbReference>
<reference key="1">
    <citation type="submission" date="2017-08" db="EMBL/GenBank/DDBJ databases">
        <title>A dynamic microbial community with high functional redundancy inhabits the cold, oxic subseafloor aquifer.</title>
        <authorList>
            <person name="Tully B.J."/>
            <person name="Wheat C.G."/>
            <person name="Glazer B.T."/>
            <person name="Huber J.A."/>
        </authorList>
    </citation>
    <scope>NUCLEOTIDE SEQUENCE [LARGE SCALE GENOMIC DNA]</scope>
</reference>
<dbReference type="Pfam" id="PF01292">
    <property type="entry name" value="Ni_hydr_CYTB"/>
    <property type="match status" value="1"/>
</dbReference>